<accession>A0A545AGN7</accession>
<proteinExistence type="predicted"/>
<dbReference type="EMBL" id="VIRS01000040">
    <property type="protein sequence ID" value="TQS40481.1"/>
    <property type="molecule type" value="Genomic_DNA"/>
</dbReference>
<dbReference type="AlphaFoldDB" id="A0A545AGN7"/>
<evidence type="ECO:0000313" key="2">
    <source>
        <dbReference type="Proteomes" id="UP000317982"/>
    </source>
</evidence>
<name>A0A545AGN7_9ACTN</name>
<dbReference type="InterPro" id="IPR043758">
    <property type="entry name" value="DUF5703"/>
</dbReference>
<gene>
    <name evidence="1" type="ORF">FL583_34650</name>
</gene>
<organism evidence="1 2">
    <name type="scientific">Cryptosporangium phraense</name>
    <dbReference type="NCBI Taxonomy" id="2593070"/>
    <lineage>
        <taxon>Bacteria</taxon>
        <taxon>Bacillati</taxon>
        <taxon>Actinomycetota</taxon>
        <taxon>Actinomycetes</taxon>
        <taxon>Cryptosporangiales</taxon>
        <taxon>Cryptosporangiaceae</taxon>
        <taxon>Cryptosporangium</taxon>
    </lineage>
</organism>
<evidence type="ECO:0000313" key="1">
    <source>
        <dbReference type="EMBL" id="TQS40481.1"/>
    </source>
</evidence>
<reference evidence="1 2" key="1">
    <citation type="submission" date="2019-07" db="EMBL/GenBank/DDBJ databases">
        <title>Cryptosporangium phraense sp. nov., isolated from plant litter.</title>
        <authorList>
            <person name="Suriyachadkun C."/>
        </authorList>
    </citation>
    <scope>NUCLEOTIDE SEQUENCE [LARGE SCALE GENOMIC DNA]</scope>
    <source>
        <strain evidence="1 2">A-T 5661</strain>
    </source>
</reference>
<sequence>MPPDYEYAPLRLPPGTDRVSAQVELTIRAEYGGWELARVRLYADGTRKVVLRRRRRPEGAPALAT</sequence>
<dbReference type="RefSeq" id="WP_142709113.1">
    <property type="nucleotide sequence ID" value="NZ_VIRS01000040.1"/>
</dbReference>
<evidence type="ECO:0008006" key="3">
    <source>
        <dbReference type="Google" id="ProtNLM"/>
    </source>
</evidence>
<keyword evidence="2" id="KW-1185">Reference proteome</keyword>
<dbReference type="Pfam" id="PF18963">
    <property type="entry name" value="DUF5703"/>
    <property type="match status" value="1"/>
</dbReference>
<protein>
    <recommendedName>
        <fullName evidence="3">Dihydroorotate dehydrogenase</fullName>
    </recommendedName>
</protein>
<dbReference type="InParanoid" id="A0A545AGN7"/>
<dbReference type="Proteomes" id="UP000317982">
    <property type="component" value="Unassembled WGS sequence"/>
</dbReference>
<dbReference type="OrthoDB" id="3216149at2"/>
<comment type="caution">
    <text evidence="1">The sequence shown here is derived from an EMBL/GenBank/DDBJ whole genome shotgun (WGS) entry which is preliminary data.</text>
</comment>